<dbReference type="Gene3D" id="1.25.40.390">
    <property type="match status" value="1"/>
</dbReference>
<organism evidence="9 12">
    <name type="scientific">Flavobacterium pectinovorum</name>
    <dbReference type="NCBI Taxonomy" id="29533"/>
    <lineage>
        <taxon>Bacteria</taxon>
        <taxon>Pseudomonadati</taxon>
        <taxon>Bacteroidota</taxon>
        <taxon>Flavobacteriia</taxon>
        <taxon>Flavobacteriales</taxon>
        <taxon>Flavobacteriaceae</taxon>
        <taxon>Flavobacterium</taxon>
    </lineage>
</organism>
<dbReference type="Proteomes" id="UP000184216">
    <property type="component" value="Unassembled WGS sequence"/>
</dbReference>
<keyword evidence="5" id="KW-0998">Cell outer membrane</keyword>
<dbReference type="RefSeq" id="WP_073396354.1">
    <property type="nucleotide sequence ID" value="NZ_FRBX01000004.1"/>
</dbReference>
<keyword evidence="6" id="KW-1133">Transmembrane helix</keyword>
<keyword evidence="11" id="KW-1185">Reference proteome</keyword>
<dbReference type="AlphaFoldDB" id="A0AB36P843"/>
<proteinExistence type="inferred from homology"/>
<evidence type="ECO:0000256" key="5">
    <source>
        <dbReference type="ARBA" id="ARBA00023237"/>
    </source>
</evidence>
<reference evidence="10 11" key="2">
    <citation type="submission" date="2016-11" db="EMBL/GenBank/DDBJ databases">
        <authorList>
            <person name="Varghese N."/>
            <person name="Submissions S."/>
        </authorList>
    </citation>
    <scope>NUCLEOTIDE SEQUENCE [LARGE SCALE GENOMIC DNA]</scope>
    <source>
        <strain evidence="10 11">DSM 6368</strain>
    </source>
</reference>
<feature type="domain" description="SusD-like N-terminal" evidence="8">
    <location>
        <begin position="55"/>
        <end position="235"/>
    </location>
</feature>
<comment type="similarity">
    <text evidence="2">Belongs to the SusD family.</text>
</comment>
<evidence type="ECO:0000256" key="1">
    <source>
        <dbReference type="ARBA" id="ARBA00004442"/>
    </source>
</evidence>
<sequence length="469" mass="52136">MKTQYNSTKQRTFDLGFQSIVSALILLLIFSCDSFTDVDMPKSELTGSAVYQDAATAKAALADIYARLREGGVASGTLVGGTSMMANYSDDMDFYGTNTVFEQFGKHTILPSNSTLLTLWSVPYSEIYAINAVIEGIEASTAITGEDRNRLLGELIFLRAFNYFYLVNIFGDIPYVTSTDYQINAVIPKTPAVQVWQNIISDLRAAEELLPETYPTEERIRANKSTAQAMLARACLYTGNYQQAEAYASIVINNHVYVVEANPSTVFLAGNQSTIWSFHPGIAGHNTNDAVTYNFTSGPPSKPALSSSLYNSFEAGDLRKSQWIKTVVNGPNIWYRPYKYKETTSTQPSQEYTIILRLEEQYLIRAEARAISGDISGAMQDLNVTRNRAGLANTSAASTADLRTAILQERRLEFFTEQSHRWFDLKRTGNAANTLSMIKPGWQDTDILFPIPESELLLNDNLLPQNPGY</sequence>
<gene>
    <name evidence="9" type="ORF">B0A72_02795</name>
    <name evidence="10" type="ORF">SAMN05444387_3264</name>
</gene>
<dbReference type="Proteomes" id="UP000198431">
    <property type="component" value="Unassembled WGS sequence"/>
</dbReference>
<name>A0AB36P843_9FLAO</name>
<evidence type="ECO:0000313" key="10">
    <source>
        <dbReference type="EMBL" id="SHM81253.1"/>
    </source>
</evidence>
<dbReference type="GO" id="GO:0009279">
    <property type="term" value="C:cell outer membrane"/>
    <property type="evidence" value="ECO:0007669"/>
    <property type="project" value="UniProtKB-SubCell"/>
</dbReference>
<reference evidence="9 12" key="1">
    <citation type="submission" date="2016-11" db="EMBL/GenBank/DDBJ databases">
        <title>Whole genomes of Flavobacteriaceae.</title>
        <authorList>
            <person name="Stine C."/>
            <person name="Li C."/>
            <person name="Tadesse D."/>
        </authorList>
    </citation>
    <scope>NUCLEOTIDE SEQUENCE [LARGE SCALE GENOMIC DNA]</scope>
    <source>
        <strain evidence="9 12">ATCC 19366</strain>
    </source>
</reference>
<evidence type="ECO:0000259" key="7">
    <source>
        <dbReference type="Pfam" id="PF07980"/>
    </source>
</evidence>
<dbReference type="EMBL" id="MUHB01000003">
    <property type="protein sequence ID" value="OXB07811.1"/>
    <property type="molecule type" value="Genomic_DNA"/>
</dbReference>
<dbReference type="Pfam" id="PF07980">
    <property type="entry name" value="SusD_RagB"/>
    <property type="match status" value="1"/>
</dbReference>
<keyword evidence="3" id="KW-0732">Signal</keyword>
<dbReference type="InterPro" id="IPR012944">
    <property type="entry name" value="SusD_RagB_dom"/>
</dbReference>
<dbReference type="Pfam" id="PF14322">
    <property type="entry name" value="SusD-like_3"/>
    <property type="match status" value="1"/>
</dbReference>
<dbReference type="SUPFAM" id="SSF48452">
    <property type="entry name" value="TPR-like"/>
    <property type="match status" value="1"/>
</dbReference>
<comment type="caution">
    <text evidence="9">The sequence shown here is derived from an EMBL/GenBank/DDBJ whole genome shotgun (WGS) entry which is preliminary data.</text>
</comment>
<dbReference type="InterPro" id="IPR033985">
    <property type="entry name" value="SusD-like_N"/>
</dbReference>
<evidence type="ECO:0000313" key="12">
    <source>
        <dbReference type="Proteomes" id="UP000198431"/>
    </source>
</evidence>
<keyword evidence="4 6" id="KW-0472">Membrane</keyword>
<evidence type="ECO:0000256" key="6">
    <source>
        <dbReference type="SAM" id="Phobius"/>
    </source>
</evidence>
<evidence type="ECO:0000313" key="9">
    <source>
        <dbReference type="EMBL" id="OXB07811.1"/>
    </source>
</evidence>
<keyword evidence="6" id="KW-0812">Transmembrane</keyword>
<dbReference type="InterPro" id="IPR011990">
    <property type="entry name" value="TPR-like_helical_dom_sf"/>
</dbReference>
<feature type="transmembrane region" description="Helical" evidence="6">
    <location>
        <begin position="12"/>
        <end position="30"/>
    </location>
</feature>
<evidence type="ECO:0000313" key="11">
    <source>
        <dbReference type="Proteomes" id="UP000184216"/>
    </source>
</evidence>
<accession>A0AB36P843</accession>
<comment type="subcellular location">
    <subcellularLocation>
        <location evidence="1">Cell outer membrane</location>
    </subcellularLocation>
</comment>
<evidence type="ECO:0000256" key="3">
    <source>
        <dbReference type="ARBA" id="ARBA00022729"/>
    </source>
</evidence>
<evidence type="ECO:0000256" key="4">
    <source>
        <dbReference type="ARBA" id="ARBA00023136"/>
    </source>
</evidence>
<protein>
    <submittedName>
        <fullName evidence="10">RagB/SusD domain-containing protein</fullName>
    </submittedName>
    <submittedName>
        <fullName evidence="9">RagB/SusD family nutrient uptake outer membrane protein</fullName>
    </submittedName>
</protein>
<dbReference type="PROSITE" id="PS51257">
    <property type="entry name" value="PROKAR_LIPOPROTEIN"/>
    <property type="match status" value="1"/>
</dbReference>
<dbReference type="EMBL" id="FRBX01000004">
    <property type="protein sequence ID" value="SHM81253.1"/>
    <property type="molecule type" value="Genomic_DNA"/>
</dbReference>
<evidence type="ECO:0000256" key="2">
    <source>
        <dbReference type="ARBA" id="ARBA00006275"/>
    </source>
</evidence>
<feature type="domain" description="RagB/SusD" evidence="7">
    <location>
        <begin position="328"/>
        <end position="469"/>
    </location>
</feature>
<dbReference type="CDD" id="cd08977">
    <property type="entry name" value="SusD"/>
    <property type="match status" value="1"/>
</dbReference>
<evidence type="ECO:0000259" key="8">
    <source>
        <dbReference type="Pfam" id="PF14322"/>
    </source>
</evidence>